<evidence type="ECO:0000259" key="3">
    <source>
        <dbReference type="Pfam" id="PF02525"/>
    </source>
</evidence>
<evidence type="ECO:0000313" key="4">
    <source>
        <dbReference type="EMBL" id="CZF78449.1"/>
    </source>
</evidence>
<dbReference type="OrthoDB" id="9798454at2"/>
<dbReference type="GO" id="GO:0003955">
    <property type="term" value="F:NAD(P)H dehydrogenase (quinone) activity"/>
    <property type="evidence" value="ECO:0007669"/>
    <property type="project" value="TreeGrafter"/>
</dbReference>
<dbReference type="InterPro" id="IPR029039">
    <property type="entry name" value="Flavoprotein-like_sf"/>
</dbReference>
<keyword evidence="2" id="KW-0560">Oxidoreductase</keyword>
<feature type="domain" description="Flavodoxin-like fold" evidence="3">
    <location>
        <begin position="1"/>
        <end position="189"/>
    </location>
</feature>
<dbReference type="PANTHER" id="PTHR10204">
    <property type="entry name" value="NAD P H OXIDOREDUCTASE-RELATED"/>
    <property type="match status" value="1"/>
</dbReference>
<organism evidence="4 5">
    <name type="scientific">Grimontia celer</name>
    <dbReference type="NCBI Taxonomy" id="1796497"/>
    <lineage>
        <taxon>Bacteria</taxon>
        <taxon>Pseudomonadati</taxon>
        <taxon>Pseudomonadota</taxon>
        <taxon>Gammaproteobacteria</taxon>
        <taxon>Vibrionales</taxon>
        <taxon>Vibrionaceae</taxon>
        <taxon>Grimontia</taxon>
    </lineage>
</organism>
<proteinExistence type="inferred from homology"/>
<dbReference type="InterPro" id="IPR051545">
    <property type="entry name" value="NAD(P)H_dehydrogenase_qn"/>
</dbReference>
<keyword evidence="5" id="KW-1185">Reference proteome</keyword>
<reference evidence="5" key="1">
    <citation type="submission" date="2016-02" db="EMBL/GenBank/DDBJ databases">
        <authorList>
            <person name="Rodrigo-Torres Lidia"/>
            <person name="Arahal R.David."/>
        </authorList>
    </citation>
    <scope>NUCLEOTIDE SEQUENCE [LARGE SCALE GENOMIC DNA]</scope>
    <source>
        <strain evidence="5">CECT 9029</strain>
    </source>
</reference>
<dbReference type="RefSeq" id="WP_062661161.1">
    <property type="nucleotide sequence ID" value="NZ_FIZX01000001.1"/>
</dbReference>
<dbReference type="Pfam" id="PF02525">
    <property type="entry name" value="Flavodoxin_2"/>
    <property type="match status" value="1"/>
</dbReference>
<dbReference type="Proteomes" id="UP000071641">
    <property type="component" value="Unassembled WGS sequence"/>
</dbReference>
<protein>
    <submittedName>
        <fullName evidence="4">FMN-dependent NADH-azoreductase</fullName>
    </submittedName>
</protein>
<dbReference type="STRING" id="1796497.GCE9029_00841"/>
<dbReference type="PANTHER" id="PTHR10204:SF34">
    <property type="entry name" value="NAD(P)H DEHYDROGENASE [QUINONE] 1 ISOFORM 1"/>
    <property type="match status" value="1"/>
</dbReference>
<dbReference type="GO" id="GO:0005829">
    <property type="term" value="C:cytosol"/>
    <property type="evidence" value="ECO:0007669"/>
    <property type="project" value="TreeGrafter"/>
</dbReference>
<comment type="similarity">
    <text evidence="1">Belongs to the NAD(P)H dehydrogenase (quinone) family.</text>
</comment>
<dbReference type="AlphaFoldDB" id="A0A128EV26"/>
<dbReference type="SUPFAM" id="SSF52218">
    <property type="entry name" value="Flavoproteins"/>
    <property type="match status" value="1"/>
</dbReference>
<accession>A0A128EV26</accession>
<evidence type="ECO:0000313" key="5">
    <source>
        <dbReference type="Proteomes" id="UP000071641"/>
    </source>
</evidence>
<sequence length="193" mass="22149">MKCLVVLSHPLKESLCSYLCQETIKHLESKGYDITLLDLYGANFDPVLSAEERQSYYAEDFDRSQLNKELEQLVEAESLVLIFPTWWFSFPAMLKGWIDRVWAPGYAYDHDAELGAIKPRLSNLKEVKVVTTLGSPWWVDKLVMHKPVKRILKTAILGACAKDCKVTFLSLYNAEKAGREQVDKFVQKIKAKF</sequence>
<name>A0A128EV26_9GAMM</name>
<gene>
    <name evidence="4" type="primary">azoR_1</name>
    <name evidence="4" type="ORF">GCE9029_00841</name>
</gene>
<dbReference type="InterPro" id="IPR003680">
    <property type="entry name" value="Flavodoxin_fold"/>
</dbReference>
<evidence type="ECO:0000256" key="1">
    <source>
        <dbReference type="ARBA" id="ARBA00006252"/>
    </source>
</evidence>
<dbReference type="Gene3D" id="3.40.50.360">
    <property type="match status" value="1"/>
</dbReference>
<dbReference type="EMBL" id="FIZX01000001">
    <property type="protein sequence ID" value="CZF78449.1"/>
    <property type="molecule type" value="Genomic_DNA"/>
</dbReference>
<evidence type="ECO:0000256" key="2">
    <source>
        <dbReference type="ARBA" id="ARBA00023002"/>
    </source>
</evidence>